<protein>
    <recommendedName>
        <fullName evidence="1">NADP-dependent oxidoreductase domain-containing protein</fullName>
    </recommendedName>
</protein>
<dbReference type="GO" id="GO:0070485">
    <property type="term" value="P:dehydro-D-arabinono-1,4-lactone biosynthetic process"/>
    <property type="evidence" value="ECO:0007669"/>
    <property type="project" value="TreeGrafter"/>
</dbReference>
<dbReference type="KEGG" id="cdep:91090130"/>
<dbReference type="GO" id="GO:0005829">
    <property type="term" value="C:cytosol"/>
    <property type="evidence" value="ECO:0007669"/>
    <property type="project" value="TreeGrafter"/>
</dbReference>
<feature type="domain" description="NADP-dependent oxidoreductase" evidence="1">
    <location>
        <begin position="56"/>
        <end position="351"/>
    </location>
</feature>
<dbReference type="GeneID" id="91090130"/>
<dbReference type="PANTHER" id="PTHR42686:SF1">
    <property type="entry name" value="GH17980P-RELATED"/>
    <property type="match status" value="1"/>
</dbReference>
<evidence type="ECO:0000313" key="3">
    <source>
        <dbReference type="Proteomes" id="UP000094043"/>
    </source>
</evidence>
<dbReference type="InterPro" id="IPR036812">
    <property type="entry name" value="NAD(P)_OxRdtase_dom_sf"/>
</dbReference>
<dbReference type="RefSeq" id="XP_066071380.1">
    <property type="nucleotide sequence ID" value="XM_066215283.1"/>
</dbReference>
<evidence type="ECO:0000313" key="2">
    <source>
        <dbReference type="EMBL" id="WVN90680.1"/>
    </source>
</evidence>
<keyword evidence="3" id="KW-1185">Reference proteome</keyword>
<name>A0AAJ8JYC1_9TREE</name>
<proteinExistence type="predicted"/>
<sequence length="393" mass="44030">MLTHLPPYHPFQPEPAIAPFDIHSVPDEAVDKPSNNELLPKTLEKTLTTGVAFPPLILGCSTFGYGIYADDDNVKSDMPLRVVRLALRYGINAFDTSPWYHPSEIILGNVLRALEYQRDQYYLITKVGKYGPNPKDHIWEPEVLKASVNRSLQRLGTDYLDVVYLHDVEYALPLPSYSEESKILEGIATLRQLQSQAKVTLVGIAGYPLPVLLRLALLTLHTTNKPLDVVQTYGHHTLQNSTLEKGFLQALIEVARVGRVMSASPLAMGILTSHGGPSWHPARQIPTLFEATRKAAQFCKSKSTTLQDVALSYGYRPLFQTNGERVPIVVGCTDLEQVHDTAKRWREVNLKVEDDNEGAIEKNALEEELISLFDENGVMDWSWECPTNTQSDR</sequence>
<reference evidence="2" key="3">
    <citation type="submission" date="2024-01" db="EMBL/GenBank/DDBJ databases">
        <authorList>
            <person name="Coelho M.A."/>
            <person name="David-Palma M."/>
            <person name="Shea T."/>
            <person name="Sun S."/>
            <person name="Cuomo C.A."/>
            <person name="Heitman J."/>
        </authorList>
    </citation>
    <scope>NUCLEOTIDE SEQUENCE</scope>
    <source>
        <strain evidence="2">CBS 7841</strain>
    </source>
</reference>
<gene>
    <name evidence="2" type="ORF">L203_105922</name>
</gene>
<dbReference type="AlphaFoldDB" id="A0AAJ8JYC1"/>
<organism evidence="2 3">
    <name type="scientific">Cryptococcus depauperatus CBS 7841</name>
    <dbReference type="NCBI Taxonomy" id="1295531"/>
    <lineage>
        <taxon>Eukaryota</taxon>
        <taxon>Fungi</taxon>
        <taxon>Dikarya</taxon>
        <taxon>Basidiomycota</taxon>
        <taxon>Agaricomycotina</taxon>
        <taxon>Tremellomycetes</taxon>
        <taxon>Tremellales</taxon>
        <taxon>Cryptococcaceae</taxon>
        <taxon>Cryptococcus</taxon>
    </lineage>
</organism>
<dbReference type="EMBL" id="CP143791">
    <property type="protein sequence ID" value="WVN90680.1"/>
    <property type="molecule type" value="Genomic_DNA"/>
</dbReference>
<dbReference type="SUPFAM" id="SSF51430">
    <property type="entry name" value="NAD(P)-linked oxidoreductase"/>
    <property type="match status" value="1"/>
</dbReference>
<dbReference type="GO" id="GO:0045290">
    <property type="term" value="F:D-arabinose 1-dehydrogenase [NAD(P)+] activity"/>
    <property type="evidence" value="ECO:0007669"/>
    <property type="project" value="TreeGrafter"/>
</dbReference>
<evidence type="ECO:0000259" key="1">
    <source>
        <dbReference type="Pfam" id="PF00248"/>
    </source>
</evidence>
<reference evidence="2" key="2">
    <citation type="journal article" date="2022" name="Elife">
        <title>Obligate sexual reproduction of a homothallic fungus closely related to the Cryptococcus pathogenic species complex.</title>
        <authorList>
            <person name="Passer A.R."/>
            <person name="Clancey S.A."/>
            <person name="Shea T."/>
            <person name="David-Palma M."/>
            <person name="Averette A.F."/>
            <person name="Boekhout T."/>
            <person name="Porcel B.M."/>
            <person name="Nowrousian M."/>
            <person name="Cuomo C.A."/>
            <person name="Sun S."/>
            <person name="Heitman J."/>
            <person name="Coelho M.A."/>
        </authorList>
    </citation>
    <scope>NUCLEOTIDE SEQUENCE</scope>
    <source>
        <strain evidence="2">CBS 7841</strain>
    </source>
</reference>
<dbReference type="InterPro" id="IPR023210">
    <property type="entry name" value="NADP_OxRdtase_dom"/>
</dbReference>
<dbReference type="Pfam" id="PF00248">
    <property type="entry name" value="Aldo_ket_red"/>
    <property type="match status" value="1"/>
</dbReference>
<dbReference type="Gene3D" id="3.20.20.100">
    <property type="entry name" value="NADP-dependent oxidoreductase domain"/>
    <property type="match status" value="1"/>
</dbReference>
<accession>A0AAJ8JYC1</accession>
<dbReference type="PANTHER" id="PTHR42686">
    <property type="entry name" value="GH17980P-RELATED"/>
    <property type="match status" value="1"/>
</dbReference>
<dbReference type="Proteomes" id="UP000094043">
    <property type="component" value="Chromosome 8"/>
</dbReference>
<reference evidence="2" key="1">
    <citation type="submission" date="2016-06" db="EMBL/GenBank/DDBJ databases">
        <authorList>
            <person name="Cuomo C."/>
            <person name="Litvintseva A."/>
            <person name="Heitman J."/>
            <person name="Chen Y."/>
            <person name="Sun S."/>
            <person name="Springer D."/>
            <person name="Dromer F."/>
            <person name="Young S."/>
            <person name="Zeng Q."/>
            <person name="Chapman S."/>
            <person name="Gujja S."/>
            <person name="Saif S."/>
            <person name="Birren B."/>
        </authorList>
    </citation>
    <scope>NUCLEOTIDE SEQUENCE</scope>
    <source>
        <strain evidence="2">CBS 7841</strain>
    </source>
</reference>
<dbReference type="InterPro" id="IPR020471">
    <property type="entry name" value="AKR"/>
</dbReference>